<feature type="transmembrane region" description="Helical" evidence="1">
    <location>
        <begin position="408"/>
        <end position="437"/>
    </location>
</feature>
<feature type="transmembrane region" description="Helical" evidence="1">
    <location>
        <begin position="500"/>
        <end position="524"/>
    </location>
</feature>
<keyword evidence="1" id="KW-0812">Transmembrane</keyword>
<feature type="transmembrane region" description="Helical" evidence="1">
    <location>
        <begin position="443"/>
        <end position="462"/>
    </location>
</feature>
<comment type="caution">
    <text evidence="2">The sequence shown here is derived from an EMBL/GenBank/DDBJ whole genome shotgun (WGS) entry which is preliminary data.</text>
</comment>
<feature type="transmembrane region" description="Helical" evidence="1">
    <location>
        <begin position="109"/>
        <end position="130"/>
    </location>
</feature>
<proteinExistence type="predicted"/>
<dbReference type="RefSeq" id="WP_099150442.1">
    <property type="nucleotide sequence ID" value="NZ_PDUD01000018.1"/>
</dbReference>
<feature type="transmembrane region" description="Helical" evidence="1">
    <location>
        <begin position="70"/>
        <end position="89"/>
    </location>
</feature>
<organism evidence="2 3">
    <name type="scientific">Flavilitoribacter nigricans (strain ATCC 23147 / DSM 23189 / NBRC 102662 / NCIMB 1420 / SS-2)</name>
    <name type="common">Lewinella nigricans</name>
    <dbReference type="NCBI Taxonomy" id="1122177"/>
    <lineage>
        <taxon>Bacteria</taxon>
        <taxon>Pseudomonadati</taxon>
        <taxon>Bacteroidota</taxon>
        <taxon>Saprospiria</taxon>
        <taxon>Saprospirales</taxon>
        <taxon>Lewinellaceae</taxon>
        <taxon>Flavilitoribacter</taxon>
    </lineage>
</organism>
<sequence>MFDKIMRIIGISFAAFWMIFTFLEYWQYHEEARRALDFFQYSELVLVLLPVGALLVFLFHRFRGQKWMDYTSSGLGLTVISLLLSLVLINGFFYENLGSFLSITENTTFLGTLLGVAGGVYFIVLVVYANGRALRQIFAPDLSLSAPGLVFVALGIIALVTLLFILGIFGGLFGFILWPLLLFTLFLSWRSAWHFIQISLLRPIGIFKDLNILGLSIYYLLGLFVLMNFIQVARPYPTGFDAMTFYVNLSSLIRDYHGLVQGHGAYNWSLFMALGLLLYSKISITLSLSFLGSLLSLFALYNLGRKWLDGNYSLLVLFIFYTIPMISWLSYRDMKVDMGLLFYSLLIVSVLVEWLRPAPAPPKREVPLKAVKKIKNKKVSKNSSPPGAGFRKWLEPYLPAIFREHPHLVLIGILTGFALGIKLSALIILLALIPAIAYAKGNWMAFGATTSLSMAFVLIARLDSQAALRPLHLWADQLQWLLLLIGLGLSVYLFLKHKAIFLRILRMAMVCAVLSGLFLSPWLIKNVVESRSLSVSGLTNGKTASPSPGIQEIKEIYQNQQNGN</sequence>
<keyword evidence="1" id="KW-0472">Membrane</keyword>
<protein>
    <submittedName>
        <fullName evidence="2">Uncharacterized protein</fullName>
    </submittedName>
</protein>
<dbReference type="Proteomes" id="UP000223913">
    <property type="component" value="Unassembled WGS sequence"/>
</dbReference>
<feature type="transmembrane region" description="Helical" evidence="1">
    <location>
        <begin position="172"/>
        <end position="189"/>
    </location>
</feature>
<evidence type="ECO:0000313" key="3">
    <source>
        <dbReference type="Proteomes" id="UP000223913"/>
    </source>
</evidence>
<keyword evidence="1" id="KW-1133">Transmembrane helix</keyword>
<feature type="transmembrane region" description="Helical" evidence="1">
    <location>
        <begin position="276"/>
        <end position="300"/>
    </location>
</feature>
<evidence type="ECO:0000313" key="2">
    <source>
        <dbReference type="EMBL" id="PHN06458.1"/>
    </source>
</evidence>
<evidence type="ECO:0000256" key="1">
    <source>
        <dbReference type="SAM" id="Phobius"/>
    </source>
</evidence>
<feature type="transmembrane region" description="Helical" evidence="1">
    <location>
        <begin position="38"/>
        <end position="58"/>
    </location>
</feature>
<accession>A0A2D0NDH7</accession>
<name>A0A2D0NDH7_FLAN2</name>
<feature type="transmembrane region" description="Helical" evidence="1">
    <location>
        <begin position="312"/>
        <end position="331"/>
    </location>
</feature>
<keyword evidence="3" id="KW-1185">Reference proteome</keyword>
<feature type="transmembrane region" description="Helical" evidence="1">
    <location>
        <begin position="210"/>
        <end position="230"/>
    </location>
</feature>
<feature type="transmembrane region" description="Helical" evidence="1">
    <location>
        <begin position="474"/>
        <end position="494"/>
    </location>
</feature>
<gene>
    <name evidence="2" type="ORF">CRP01_12890</name>
</gene>
<dbReference type="AlphaFoldDB" id="A0A2D0NDH7"/>
<reference evidence="2 3" key="1">
    <citation type="submission" date="2017-10" db="EMBL/GenBank/DDBJ databases">
        <title>The draft genome sequence of Lewinella nigricans NBRC 102662.</title>
        <authorList>
            <person name="Wang K."/>
        </authorList>
    </citation>
    <scope>NUCLEOTIDE SEQUENCE [LARGE SCALE GENOMIC DNA]</scope>
    <source>
        <strain evidence="2 3">NBRC 102662</strain>
    </source>
</reference>
<feature type="transmembrane region" description="Helical" evidence="1">
    <location>
        <begin position="7"/>
        <end position="26"/>
    </location>
</feature>
<dbReference type="OrthoDB" id="1489606at2"/>
<feature type="transmembrane region" description="Helical" evidence="1">
    <location>
        <begin position="337"/>
        <end position="355"/>
    </location>
</feature>
<feature type="transmembrane region" description="Helical" evidence="1">
    <location>
        <begin position="142"/>
        <end position="166"/>
    </location>
</feature>
<dbReference type="EMBL" id="PDUD01000018">
    <property type="protein sequence ID" value="PHN06458.1"/>
    <property type="molecule type" value="Genomic_DNA"/>
</dbReference>